<dbReference type="AlphaFoldDB" id="A0A3Q0JDF6"/>
<dbReference type="PaxDb" id="121845-A0A3Q0JDF6"/>
<keyword evidence="1" id="KW-0812">Transmembrane</keyword>
<evidence type="ECO:0000313" key="2">
    <source>
        <dbReference type="Proteomes" id="UP000079169"/>
    </source>
</evidence>
<keyword evidence="1" id="KW-1133">Transmembrane helix</keyword>
<sequence>MHSNFGFDFHTYNNIEHLTQNGTLLYGVLLGTIIVIILICFYFKKKSIKQSSLSNVSFFCQKCGYKNNFHSDRTQSPKFVFFDKTDPGTSLRSRQWKQAKELSASALACQSRYERKFNVGNLDRRLDLKSNNASKDPLKRQSIKRTAEASNYDPFSFDKRKKIDKRKLLGFKTRPESKTDTAQVRVEKPVGGIGFFKRML</sequence>
<feature type="transmembrane region" description="Helical" evidence="1">
    <location>
        <begin position="24"/>
        <end position="43"/>
    </location>
</feature>
<dbReference type="RefSeq" id="XP_026684755.1">
    <property type="nucleotide sequence ID" value="XM_026828954.1"/>
</dbReference>
<protein>
    <submittedName>
        <fullName evidence="3">Uncharacterized protein LOC113470479</fullName>
    </submittedName>
</protein>
<organism evidence="2 3">
    <name type="scientific">Diaphorina citri</name>
    <name type="common">Asian citrus psyllid</name>
    <dbReference type="NCBI Taxonomy" id="121845"/>
    <lineage>
        <taxon>Eukaryota</taxon>
        <taxon>Metazoa</taxon>
        <taxon>Ecdysozoa</taxon>
        <taxon>Arthropoda</taxon>
        <taxon>Hexapoda</taxon>
        <taxon>Insecta</taxon>
        <taxon>Pterygota</taxon>
        <taxon>Neoptera</taxon>
        <taxon>Paraneoptera</taxon>
        <taxon>Hemiptera</taxon>
        <taxon>Sternorrhyncha</taxon>
        <taxon>Psylloidea</taxon>
        <taxon>Psyllidae</taxon>
        <taxon>Diaphorininae</taxon>
        <taxon>Diaphorina</taxon>
    </lineage>
</organism>
<gene>
    <name evidence="3" type="primary">LOC113470479</name>
</gene>
<dbReference type="KEGG" id="dci:113470479"/>
<keyword evidence="2" id="KW-1185">Reference proteome</keyword>
<evidence type="ECO:0000256" key="1">
    <source>
        <dbReference type="SAM" id="Phobius"/>
    </source>
</evidence>
<name>A0A3Q0JDF6_DIACI</name>
<evidence type="ECO:0000313" key="3">
    <source>
        <dbReference type="RefSeq" id="XP_026684755.1"/>
    </source>
</evidence>
<dbReference type="GeneID" id="113470479"/>
<accession>A0A3Q0JDF6</accession>
<proteinExistence type="predicted"/>
<reference evidence="3" key="1">
    <citation type="submission" date="2025-08" db="UniProtKB">
        <authorList>
            <consortium name="RefSeq"/>
        </authorList>
    </citation>
    <scope>IDENTIFICATION</scope>
</reference>
<dbReference type="Proteomes" id="UP000079169">
    <property type="component" value="Unplaced"/>
</dbReference>
<keyword evidence="1" id="KW-0472">Membrane</keyword>